<sequence>MKNNTQKVLLATVFSLIVASSVSASEEDYDLAGYDAPAVSVVHEGSAEPLYDGSEADLFTYNSTTYSPVKFHKTSASANSLYENGIDPLYSMTNQ</sequence>
<accession>A0A7V2WUS3</accession>
<evidence type="ECO:0000256" key="1">
    <source>
        <dbReference type="SAM" id="SignalP"/>
    </source>
</evidence>
<feature type="signal peptide" evidence="1">
    <location>
        <begin position="1"/>
        <end position="24"/>
    </location>
</feature>
<organism evidence="2">
    <name type="scientific">Leucothrix mucor</name>
    <dbReference type="NCBI Taxonomy" id="45248"/>
    <lineage>
        <taxon>Bacteria</taxon>
        <taxon>Pseudomonadati</taxon>
        <taxon>Pseudomonadota</taxon>
        <taxon>Gammaproteobacteria</taxon>
        <taxon>Thiotrichales</taxon>
        <taxon>Thiotrichaceae</taxon>
        <taxon>Leucothrix</taxon>
    </lineage>
</organism>
<dbReference type="EMBL" id="DRMS01000243">
    <property type="protein sequence ID" value="HFC92436.1"/>
    <property type="molecule type" value="Genomic_DNA"/>
</dbReference>
<dbReference type="Proteomes" id="UP000885750">
    <property type="component" value="Unassembled WGS sequence"/>
</dbReference>
<gene>
    <name evidence="2" type="ORF">ENJ51_06455</name>
</gene>
<protein>
    <submittedName>
        <fullName evidence="2">Uncharacterized protein</fullName>
    </submittedName>
</protein>
<evidence type="ECO:0000313" key="2">
    <source>
        <dbReference type="EMBL" id="HFC92436.1"/>
    </source>
</evidence>
<name>A0A7V2WUS3_LEUMU</name>
<reference evidence="2" key="1">
    <citation type="journal article" date="2020" name="mSystems">
        <title>Genome- and Community-Level Interaction Insights into Carbon Utilization and Element Cycling Functions of Hydrothermarchaeota in Hydrothermal Sediment.</title>
        <authorList>
            <person name="Zhou Z."/>
            <person name="Liu Y."/>
            <person name="Xu W."/>
            <person name="Pan J."/>
            <person name="Luo Z.H."/>
            <person name="Li M."/>
        </authorList>
    </citation>
    <scope>NUCLEOTIDE SEQUENCE [LARGE SCALE GENOMIC DNA]</scope>
    <source>
        <strain evidence="2">HyVt-493</strain>
    </source>
</reference>
<feature type="chain" id="PRO_5031120553" evidence="1">
    <location>
        <begin position="25"/>
        <end position="95"/>
    </location>
</feature>
<keyword evidence="1" id="KW-0732">Signal</keyword>
<proteinExistence type="predicted"/>
<dbReference type="AlphaFoldDB" id="A0A7V2WUS3"/>
<comment type="caution">
    <text evidence="2">The sequence shown here is derived from an EMBL/GenBank/DDBJ whole genome shotgun (WGS) entry which is preliminary data.</text>
</comment>